<organism evidence="1 2">
    <name type="scientific">Romanomermis culicivorax</name>
    <name type="common">Nematode worm</name>
    <dbReference type="NCBI Taxonomy" id="13658"/>
    <lineage>
        <taxon>Eukaryota</taxon>
        <taxon>Metazoa</taxon>
        <taxon>Ecdysozoa</taxon>
        <taxon>Nematoda</taxon>
        <taxon>Enoplea</taxon>
        <taxon>Dorylaimia</taxon>
        <taxon>Mermithida</taxon>
        <taxon>Mermithoidea</taxon>
        <taxon>Mermithidae</taxon>
        <taxon>Romanomermis</taxon>
    </lineage>
</organism>
<evidence type="ECO:0000313" key="1">
    <source>
        <dbReference type="Proteomes" id="UP000887565"/>
    </source>
</evidence>
<dbReference type="Proteomes" id="UP000887565">
    <property type="component" value="Unplaced"/>
</dbReference>
<sequence>MMPIVGKLKRMLTIFSINTRSAPEMAIVAQFHIETLATMLSPTSKYCGKSPSLIKCQIWTEIVQPLPSWPKNFKKQC</sequence>
<dbReference type="AlphaFoldDB" id="A0A915L2H5"/>
<reference evidence="2" key="1">
    <citation type="submission" date="2022-11" db="UniProtKB">
        <authorList>
            <consortium name="WormBaseParasite"/>
        </authorList>
    </citation>
    <scope>IDENTIFICATION</scope>
</reference>
<name>A0A915L2H5_ROMCU</name>
<evidence type="ECO:0000313" key="2">
    <source>
        <dbReference type="WBParaSite" id="nRc.2.0.1.t44926-RA"/>
    </source>
</evidence>
<dbReference type="WBParaSite" id="nRc.2.0.1.t44926-RA">
    <property type="protein sequence ID" value="nRc.2.0.1.t44926-RA"/>
    <property type="gene ID" value="nRc.2.0.1.g44926"/>
</dbReference>
<proteinExistence type="predicted"/>
<accession>A0A915L2H5</accession>
<keyword evidence="1" id="KW-1185">Reference proteome</keyword>
<protein>
    <submittedName>
        <fullName evidence="2">Ovule protein</fullName>
    </submittedName>
</protein>